<dbReference type="AlphaFoldDB" id="A0A7U2F306"/>
<gene>
    <name evidence="1" type="ORF">JI435_410710</name>
</gene>
<organism evidence="1 2">
    <name type="scientific">Phaeosphaeria nodorum (strain SN15 / ATCC MYA-4574 / FGSC 10173)</name>
    <name type="common">Glume blotch fungus</name>
    <name type="synonym">Parastagonospora nodorum</name>
    <dbReference type="NCBI Taxonomy" id="321614"/>
    <lineage>
        <taxon>Eukaryota</taxon>
        <taxon>Fungi</taxon>
        <taxon>Dikarya</taxon>
        <taxon>Ascomycota</taxon>
        <taxon>Pezizomycotina</taxon>
        <taxon>Dothideomycetes</taxon>
        <taxon>Pleosporomycetidae</taxon>
        <taxon>Pleosporales</taxon>
        <taxon>Pleosporineae</taxon>
        <taxon>Phaeosphaeriaceae</taxon>
        <taxon>Parastagonospora</taxon>
    </lineage>
</organism>
<dbReference type="VEuPathDB" id="FungiDB:JI435_410710"/>
<accession>A0A7U2F306</accession>
<evidence type="ECO:0000313" key="1">
    <source>
        <dbReference type="EMBL" id="QRC97536.1"/>
    </source>
</evidence>
<evidence type="ECO:0000313" key="2">
    <source>
        <dbReference type="Proteomes" id="UP000663193"/>
    </source>
</evidence>
<keyword evidence="2" id="KW-1185">Reference proteome</keyword>
<reference evidence="2" key="1">
    <citation type="journal article" date="2021" name="BMC Genomics">
        <title>Chromosome-level genome assembly and manually-curated proteome of model necrotroph Parastagonospora nodorum Sn15 reveals a genome-wide trove of candidate effector homologs, and redundancy of virulence-related functions within an accessory chromosome.</title>
        <authorList>
            <person name="Bertazzoni S."/>
            <person name="Jones D.A.B."/>
            <person name="Phan H.T."/>
            <person name="Tan K.-C."/>
            <person name="Hane J.K."/>
        </authorList>
    </citation>
    <scope>NUCLEOTIDE SEQUENCE [LARGE SCALE GENOMIC DNA]</scope>
    <source>
        <strain evidence="2">SN15 / ATCC MYA-4574 / FGSC 10173)</strain>
    </source>
</reference>
<protein>
    <submittedName>
        <fullName evidence="1">Uncharacterized protein</fullName>
    </submittedName>
</protein>
<sequence length="117" mass="12695">MLDSMLAPHEPARRALTFTPTTPRLVESLLKGSLCHLSAVSTLSRTPAPTLQPVVVHKPHLVTTLGATNHQRPSSTRDAVHSNRRLAPRQQLAAMGCLVAYAVRVRDTFYCGSPSVC</sequence>
<dbReference type="EMBL" id="CP069029">
    <property type="protein sequence ID" value="QRC97536.1"/>
    <property type="molecule type" value="Genomic_DNA"/>
</dbReference>
<name>A0A7U2F306_PHANO</name>
<dbReference type="Proteomes" id="UP000663193">
    <property type="component" value="Chromosome 7"/>
</dbReference>
<proteinExistence type="predicted"/>